<keyword evidence="4" id="KW-1185">Reference proteome</keyword>
<dbReference type="InterPro" id="IPR057666">
    <property type="entry name" value="DrpA_SLOG"/>
</dbReference>
<accession>A0ABY0QLF1</accession>
<protein>
    <submittedName>
        <fullName evidence="3">DNA processing protein</fullName>
    </submittedName>
</protein>
<name>A0ABY0QLF1_CLOCO</name>
<gene>
    <name evidence="3" type="ORF">SAMN05216497_10948</name>
</gene>
<feature type="domain" description="Helix-hairpin-helix DNA-binding motif class 1" evidence="2">
    <location>
        <begin position="40"/>
        <end position="59"/>
    </location>
</feature>
<organism evidence="3 4">
    <name type="scientific">Clostridium cochlearium</name>
    <dbReference type="NCBI Taxonomy" id="1494"/>
    <lineage>
        <taxon>Bacteria</taxon>
        <taxon>Bacillati</taxon>
        <taxon>Bacillota</taxon>
        <taxon>Clostridia</taxon>
        <taxon>Eubacteriales</taxon>
        <taxon>Clostridiaceae</taxon>
        <taxon>Clostridium</taxon>
    </lineage>
</organism>
<sequence length="363" mass="40629">MENLVFYIWLTTIKGLGPVLSRRLLNYYKNPEIIYNLTKDELMQVEGIGIKLAKTILNSKDLTHAKNILENCNKKCIKITTLYDDIFPKILNNYKDAPILLYYKGNLNKNLKGVAIVGTRRCSEYGKDIAIESASYLAKQGIPVISGMAKGIDGYAHTACLKNRGYTVAILGCGVDICYPKEHSELMKKIIENGVVLSEYSSGTRPEKNNFPKRNKLISFLSEKVLVVEAGEKSGSLITSKYAKKQNKVVLAPPNNKYLKGFTGTNKLIKEGAQIYLEPNQLLIEGIKEKSKDTIKNIKNKQNIHSDLENKILNLLKNKSLTTDEIIKAVKIDKDKIIKILLNLELQGELQTISGGRYAVLCS</sequence>
<dbReference type="Proteomes" id="UP000198811">
    <property type="component" value="Unassembled WGS sequence"/>
</dbReference>
<comment type="similarity">
    <text evidence="1">Belongs to the DprA/Smf family.</text>
</comment>
<dbReference type="Gene3D" id="1.10.10.10">
    <property type="entry name" value="Winged helix-like DNA-binding domain superfamily/Winged helix DNA-binding domain"/>
    <property type="match status" value="1"/>
</dbReference>
<dbReference type="Gene3D" id="3.40.50.450">
    <property type="match status" value="1"/>
</dbReference>
<dbReference type="SUPFAM" id="SSF47781">
    <property type="entry name" value="RuvA domain 2-like"/>
    <property type="match status" value="1"/>
</dbReference>
<dbReference type="Pfam" id="PF02481">
    <property type="entry name" value="DNA_processg_A"/>
    <property type="match status" value="1"/>
</dbReference>
<feature type="domain" description="Helix-hairpin-helix DNA-binding motif class 1" evidence="2">
    <location>
        <begin position="8"/>
        <end position="27"/>
    </location>
</feature>
<dbReference type="PANTHER" id="PTHR43022">
    <property type="entry name" value="PROTEIN SMF"/>
    <property type="match status" value="1"/>
</dbReference>
<dbReference type="NCBIfam" id="TIGR00732">
    <property type="entry name" value="dprA"/>
    <property type="match status" value="1"/>
</dbReference>
<proteinExistence type="inferred from homology"/>
<evidence type="ECO:0000313" key="3">
    <source>
        <dbReference type="EMBL" id="SDL15300.1"/>
    </source>
</evidence>
<comment type="caution">
    <text evidence="3">The sequence shown here is derived from an EMBL/GenBank/DDBJ whole genome shotgun (WGS) entry which is preliminary data.</text>
</comment>
<evidence type="ECO:0000313" key="4">
    <source>
        <dbReference type="Proteomes" id="UP000198811"/>
    </source>
</evidence>
<dbReference type="RefSeq" id="WP_089865732.1">
    <property type="nucleotide sequence ID" value="NZ_FNGL01000009.1"/>
</dbReference>
<evidence type="ECO:0000259" key="2">
    <source>
        <dbReference type="SMART" id="SM00278"/>
    </source>
</evidence>
<dbReference type="EMBL" id="FNGL01000009">
    <property type="protein sequence ID" value="SDL15300.1"/>
    <property type="molecule type" value="Genomic_DNA"/>
</dbReference>
<evidence type="ECO:0000256" key="1">
    <source>
        <dbReference type="ARBA" id="ARBA00006525"/>
    </source>
</evidence>
<dbReference type="Pfam" id="PF17782">
    <property type="entry name" value="WHD_DprA"/>
    <property type="match status" value="1"/>
</dbReference>
<dbReference type="SUPFAM" id="SSF102405">
    <property type="entry name" value="MCP/YpsA-like"/>
    <property type="match status" value="1"/>
</dbReference>
<dbReference type="InterPro" id="IPR010994">
    <property type="entry name" value="RuvA_2-like"/>
</dbReference>
<dbReference type="SMART" id="SM00278">
    <property type="entry name" value="HhH1"/>
    <property type="match status" value="2"/>
</dbReference>
<reference evidence="3 4" key="1">
    <citation type="submission" date="2016-10" db="EMBL/GenBank/DDBJ databases">
        <authorList>
            <person name="Varghese N."/>
            <person name="Submissions S."/>
        </authorList>
    </citation>
    <scope>NUCLEOTIDE SEQUENCE [LARGE SCALE GENOMIC DNA]</scope>
    <source>
        <strain evidence="3 4">NLAE-zl-C224</strain>
    </source>
</reference>
<dbReference type="PANTHER" id="PTHR43022:SF1">
    <property type="entry name" value="PROTEIN SMF"/>
    <property type="match status" value="1"/>
</dbReference>
<dbReference type="InterPro" id="IPR003583">
    <property type="entry name" value="Hlx-hairpin-Hlx_DNA-bd_motif"/>
</dbReference>
<dbReference type="Pfam" id="PF14520">
    <property type="entry name" value="HHH_5"/>
    <property type="match status" value="1"/>
</dbReference>
<dbReference type="InterPro" id="IPR036388">
    <property type="entry name" value="WH-like_DNA-bd_sf"/>
</dbReference>
<dbReference type="InterPro" id="IPR041614">
    <property type="entry name" value="DprA_WH"/>
</dbReference>
<dbReference type="InterPro" id="IPR003488">
    <property type="entry name" value="DprA"/>
</dbReference>